<accession>A0A919DDQ0</accession>
<dbReference type="PANTHER" id="PTHR43162:SF1">
    <property type="entry name" value="PRESTALK A DIFFERENTIATION PROTEIN A"/>
    <property type="match status" value="1"/>
</dbReference>
<protein>
    <submittedName>
        <fullName evidence="2">NAD-dependent epimerase</fullName>
    </submittedName>
</protein>
<dbReference type="PANTHER" id="PTHR43162">
    <property type="match status" value="1"/>
</dbReference>
<keyword evidence="3" id="KW-1185">Reference proteome</keyword>
<dbReference type="InterPro" id="IPR051604">
    <property type="entry name" value="Ergot_Alk_Oxidoreductase"/>
</dbReference>
<evidence type="ECO:0000313" key="2">
    <source>
        <dbReference type="EMBL" id="GHE39143.1"/>
    </source>
</evidence>
<name>A0A919DDQ0_9ACTN</name>
<evidence type="ECO:0000313" key="3">
    <source>
        <dbReference type="Proteomes" id="UP000608024"/>
    </source>
</evidence>
<dbReference type="AlphaFoldDB" id="A0A919DDQ0"/>
<reference evidence="2" key="2">
    <citation type="submission" date="2020-09" db="EMBL/GenBank/DDBJ databases">
        <authorList>
            <person name="Sun Q."/>
            <person name="Ohkuma M."/>
        </authorList>
    </citation>
    <scope>NUCLEOTIDE SEQUENCE</scope>
    <source>
        <strain evidence="2">JCM 4784</strain>
    </source>
</reference>
<reference evidence="2" key="1">
    <citation type="journal article" date="2014" name="Int. J. Syst. Evol. Microbiol.">
        <title>Complete genome sequence of Corynebacterium casei LMG S-19264T (=DSM 44701T), isolated from a smear-ripened cheese.</title>
        <authorList>
            <consortium name="US DOE Joint Genome Institute (JGI-PGF)"/>
            <person name="Walter F."/>
            <person name="Albersmeier A."/>
            <person name="Kalinowski J."/>
            <person name="Ruckert C."/>
        </authorList>
    </citation>
    <scope>NUCLEOTIDE SEQUENCE</scope>
    <source>
        <strain evidence="2">JCM 4784</strain>
    </source>
</reference>
<sequence>MTVLVTGSRGAVARRLTALLREHGVAVRAASRQPEGPDTVPCDLTDPTTFAAALKGVTSVFLYAEPSCAGAFAEEAAAAGVEHVVLLSSSAVLAPDAADNPMARSHLDAETALEPAPFRTTFLRPGAFAANALAWSWSLRAGRPVSLPYPNSHSDPIHEADVARAAFAVLTDPALGGRPYVLTGPESLTFAEQIAVLSRVMGRDVPVREVGREEWKKEVADYMPPGFADCLLDWWRAHDGTPVELTRCVEQLTGRPARSFATWARDHAADFTG</sequence>
<dbReference type="Proteomes" id="UP000608024">
    <property type="component" value="Unassembled WGS sequence"/>
</dbReference>
<dbReference type="InterPro" id="IPR036291">
    <property type="entry name" value="NAD(P)-bd_dom_sf"/>
</dbReference>
<dbReference type="InterPro" id="IPR016040">
    <property type="entry name" value="NAD(P)-bd_dom"/>
</dbReference>
<proteinExistence type="predicted"/>
<organism evidence="2 3">
    <name type="scientific">Streptomyces longispororuber</name>
    <dbReference type="NCBI Taxonomy" id="68230"/>
    <lineage>
        <taxon>Bacteria</taxon>
        <taxon>Bacillati</taxon>
        <taxon>Actinomycetota</taxon>
        <taxon>Actinomycetes</taxon>
        <taxon>Kitasatosporales</taxon>
        <taxon>Streptomycetaceae</taxon>
        <taxon>Streptomyces</taxon>
    </lineage>
</organism>
<dbReference type="RefSeq" id="WP_190134209.1">
    <property type="nucleotide sequence ID" value="NZ_BNBT01000005.1"/>
</dbReference>
<dbReference type="Gene3D" id="3.40.50.720">
    <property type="entry name" value="NAD(P)-binding Rossmann-like Domain"/>
    <property type="match status" value="1"/>
</dbReference>
<dbReference type="Pfam" id="PF13460">
    <property type="entry name" value="NAD_binding_10"/>
    <property type="match status" value="1"/>
</dbReference>
<dbReference type="SUPFAM" id="SSF51735">
    <property type="entry name" value="NAD(P)-binding Rossmann-fold domains"/>
    <property type="match status" value="1"/>
</dbReference>
<comment type="caution">
    <text evidence="2">The sequence shown here is derived from an EMBL/GenBank/DDBJ whole genome shotgun (WGS) entry which is preliminary data.</text>
</comment>
<dbReference type="EMBL" id="BNBT01000005">
    <property type="protein sequence ID" value="GHE39143.1"/>
    <property type="molecule type" value="Genomic_DNA"/>
</dbReference>
<evidence type="ECO:0000259" key="1">
    <source>
        <dbReference type="Pfam" id="PF13460"/>
    </source>
</evidence>
<feature type="domain" description="NAD(P)-binding" evidence="1">
    <location>
        <begin position="7"/>
        <end position="173"/>
    </location>
</feature>
<gene>
    <name evidence="2" type="ORF">GCM10018785_05920</name>
</gene>